<name>A0A6A5YCQ7_9PEZI</name>
<evidence type="ECO:0000256" key="2">
    <source>
        <dbReference type="SAM" id="SignalP"/>
    </source>
</evidence>
<sequence length="532" mass="58687">MRVSKGNLSALATLFAAGVAEGHANGSTILTDVDAISRYWGQMATYRDNPAAIFGVKDAGLPDGCQIEQVHVMQRHANRFPIDYVDDGDNDLAFAYKIGNWTANSSGFSGPLEFLNSYRYIMPETGLLTGLGAGVEMNAGIQFWNRYGRTLYNASLGQLTYSPTLSNGSERAKPLLRTTSQSRMYNSMLNWALGFFGPSFEATPNPTLANFTDAFHLLVIPEGGSENNTLASYDSCTNDYVSGIGDLGDSDVFKYVPIYLSAATARLQKYAPSGFTLTTNDTYAMQSICAYETQYISQSDFCALFTADEWAGFENTLDMIYYYDYAWGNPTGRAQGIGYVQELLARLQNQYITTSNSSVNSSLTDNAGDFPLGLPFYADFSHDDIIISVLAAMSIDYFRQKPSLTDYPPNPNRHFNLARLTPFGARLTTEVIGCGDSDPKPVHQHRTFYYPEQYGYDASNAPHKFVRMRLNDGIVPLDSIRGGACERSDGLCALEAFVESQRESYERSAYDYACFGNYSVVNNGTDFDGAVR</sequence>
<dbReference type="Proteomes" id="UP000799776">
    <property type="component" value="Unassembled WGS sequence"/>
</dbReference>
<keyword evidence="1" id="KW-0378">Hydrolase</keyword>
<evidence type="ECO:0000313" key="4">
    <source>
        <dbReference type="Proteomes" id="UP000799776"/>
    </source>
</evidence>
<dbReference type="Gene3D" id="3.40.50.1240">
    <property type="entry name" value="Phosphoglycerate mutase-like"/>
    <property type="match status" value="1"/>
</dbReference>
<dbReference type="Pfam" id="PF00328">
    <property type="entry name" value="His_Phos_2"/>
    <property type="match status" value="1"/>
</dbReference>
<accession>A0A6A5YCQ7</accession>
<dbReference type="GO" id="GO:0003993">
    <property type="term" value="F:acid phosphatase activity"/>
    <property type="evidence" value="ECO:0007669"/>
    <property type="project" value="TreeGrafter"/>
</dbReference>
<evidence type="ECO:0000313" key="3">
    <source>
        <dbReference type="EMBL" id="KAF2089293.1"/>
    </source>
</evidence>
<dbReference type="PANTHER" id="PTHR20963">
    <property type="entry name" value="MULTIPLE INOSITOL POLYPHOSPHATE PHOSPHATASE-RELATED"/>
    <property type="match status" value="1"/>
</dbReference>
<dbReference type="PANTHER" id="PTHR20963:SF43">
    <property type="entry name" value="PUTATIVE (AFU_ORTHOLOGUE AFUA_7G01240)-RELATED"/>
    <property type="match status" value="1"/>
</dbReference>
<reference evidence="3" key="1">
    <citation type="journal article" date="2020" name="Stud. Mycol.">
        <title>101 Dothideomycetes genomes: a test case for predicting lifestyles and emergence of pathogens.</title>
        <authorList>
            <person name="Haridas S."/>
            <person name="Albert R."/>
            <person name="Binder M."/>
            <person name="Bloem J."/>
            <person name="Labutti K."/>
            <person name="Salamov A."/>
            <person name="Andreopoulos B."/>
            <person name="Baker S."/>
            <person name="Barry K."/>
            <person name="Bills G."/>
            <person name="Bluhm B."/>
            <person name="Cannon C."/>
            <person name="Castanera R."/>
            <person name="Culley D."/>
            <person name="Daum C."/>
            <person name="Ezra D."/>
            <person name="Gonzalez J."/>
            <person name="Henrissat B."/>
            <person name="Kuo A."/>
            <person name="Liang C."/>
            <person name="Lipzen A."/>
            <person name="Lutzoni F."/>
            <person name="Magnuson J."/>
            <person name="Mondo S."/>
            <person name="Nolan M."/>
            <person name="Ohm R."/>
            <person name="Pangilinan J."/>
            <person name="Park H.-J."/>
            <person name="Ramirez L."/>
            <person name="Alfaro M."/>
            <person name="Sun H."/>
            <person name="Tritt A."/>
            <person name="Yoshinaga Y."/>
            <person name="Zwiers L.-H."/>
            <person name="Turgeon B."/>
            <person name="Goodwin S."/>
            <person name="Spatafora J."/>
            <person name="Crous P."/>
            <person name="Grigoriev I."/>
        </authorList>
    </citation>
    <scope>NUCLEOTIDE SEQUENCE</scope>
    <source>
        <strain evidence="3">CBS 121410</strain>
    </source>
</reference>
<protein>
    <submittedName>
        <fullName evidence="3">Histidine phosphatase</fullName>
    </submittedName>
</protein>
<dbReference type="EMBL" id="ML978714">
    <property type="protein sequence ID" value="KAF2089293.1"/>
    <property type="molecule type" value="Genomic_DNA"/>
</dbReference>
<dbReference type="OrthoDB" id="6509975at2759"/>
<dbReference type="SUPFAM" id="SSF53254">
    <property type="entry name" value="Phosphoglycerate mutase-like"/>
    <property type="match status" value="1"/>
</dbReference>
<feature type="signal peptide" evidence="2">
    <location>
        <begin position="1"/>
        <end position="26"/>
    </location>
</feature>
<dbReference type="AlphaFoldDB" id="A0A6A5YCQ7"/>
<feature type="chain" id="PRO_5025651645" evidence="2">
    <location>
        <begin position="27"/>
        <end position="532"/>
    </location>
</feature>
<keyword evidence="2" id="KW-0732">Signal</keyword>
<dbReference type="InterPro" id="IPR029033">
    <property type="entry name" value="His_PPase_superfam"/>
</dbReference>
<proteinExistence type="predicted"/>
<dbReference type="CDD" id="cd07061">
    <property type="entry name" value="HP_HAP_like"/>
    <property type="match status" value="1"/>
</dbReference>
<dbReference type="InterPro" id="IPR000560">
    <property type="entry name" value="His_Pase_clade-2"/>
</dbReference>
<organism evidence="3 4">
    <name type="scientific">Saccharata proteae CBS 121410</name>
    <dbReference type="NCBI Taxonomy" id="1314787"/>
    <lineage>
        <taxon>Eukaryota</taxon>
        <taxon>Fungi</taxon>
        <taxon>Dikarya</taxon>
        <taxon>Ascomycota</taxon>
        <taxon>Pezizomycotina</taxon>
        <taxon>Dothideomycetes</taxon>
        <taxon>Dothideomycetes incertae sedis</taxon>
        <taxon>Botryosphaeriales</taxon>
        <taxon>Saccharataceae</taxon>
        <taxon>Saccharata</taxon>
    </lineage>
</organism>
<keyword evidence="4" id="KW-1185">Reference proteome</keyword>
<gene>
    <name evidence="3" type="ORF">K490DRAFT_72096</name>
</gene>
<evidence type="ECO:0000256" key="1">
    <source>
        <dbReference type="ARBA" id="ARBA00022801"/>
    </source>
</evidence>